<dbReference type="InterPro" id="IPR000182">
    <property type="entry name" value="GNAT_dom"/>
</dbReference>
<dbReference type="PROSITE" id="PS51186">
    <property type="entry name" value="GNAT"/>
    <property type="match status" value="1"/>
</dbReference>
<dbReference type="AlphaFoldDB" id="A0A0D6H6N9"/>
<dbReference type="InterPro" id="IPR016181">
    <property type="entry name" value="Acyl_CoA_acyltransferase"/>
</dbReference>
<accession>A0A0M7ELD1</accession>
<evidence type="ECO:0000256" key="2">
    <source>
        <dbReference type="ARBA" id="ARBA00023315"/>
    </source>
</evidence>
<accession>A0A0D6H6N9</accession>
<dbReference type="PANTHER" id="PTHR43072:SF51">
    <property type="entry name" value="ABC SUPERFAMILY TRANSPORT PROTEIN"/>
    <property type="match status" value="1"/>
</dbReference>
<reference evidence="3" key="1">
    <citation type="submission" date="2022-12" db="EMBL/GenBank/DDBJ databases">
        <authorList>
            <person name="Voronina O.L."/>
            <person name="Kunda M.S."/>
            <person name="Ryzhova N."/>
            <person name="Aksenova E.I."/>
        </authorList>
    </citation>
    <scope>NUCLEOTIDE SEQUENCE</scope>
    <source>
        <strain evidence="3">SCCH136:Ach223948</strain>
    </source>
</reference>
<evidence type="ECO:0000313" key="4">
    <source>
        <dbReference type="Proteomes" id="UP001141992"/>
    </source>
</evidence>
<dbReference type="NCBIfam" id="NF002959">
    <property type="entry name" value="PRK03624.1"/>
    <property type="match status" value="1"/>
</dbReference>
<comment type="caution">
    <text evidence="3">The sequence shown here is derived from an EMBL/GenBank/DDBJ whole genome shotgun (WGS) entry which is preliminary data.</text>
</comment>
<dbReference type="Proteomes" id="UP001141992">
    <property type="component" value="Unassembled WGS sequence"/>
</dbReference>
<dbReference type="CDD" id="cd04301">
    <property type="entry name" value="NAT_SF"/>
    <property type="match status" value="1"/>
</dbReference>
<dbReference type="KEGG" id="axx:ERS451415_02094"/>
<name>A0A0D6H6N9_ALCXX</name>
<dbReference type="PANTHER" id="PTHR43072">
    <property type="entry name" value="N-ACETYLTRANSFERASE"/>
    <property type="match status" value="1"/>
</dbReference>
<proteinExistence type="predicted"/>
<evidence type="ECO:0000256" key="1">
    <source>
        <dbReference type="ARBA" id="ARBA00022679"/>
    </source>
</evidence>
<keyword evidence="2 3" id="KW-0012">Acyltransferase</keyword>
<sequence>MKHPELAIRSFHPADEAAIIQLWTDCGLTRPWNDPRKDVARKLTVQSDLFLVGEADGAIVGTLMGGYDGHRGWVNYLAVSPAHQRRGYASALMRALERKFLEMGCPKINLLIRSGNLAVKDFYASLGFQQDEVISLGKRLIPDL</sequence>
<dbReference type="RefSeq" id="WP_006388011.1">
    <property type="nucleotide sequence ID" value="NZ_CABIYZ010000001.1"/>
</dbReference>
<organism evidence="3 4">
    <name type="scientific">Alcaligenes xylosoxydans xylosoxydans</name>
    <name type="common">Achromobacter xylosoxidans</name>
    <dbReference type="NCBI Taxonomy" id="85698"/>
    <lineage>
        <taxon>Bacteria</taxon>
        <taxon>Pseudomonadati</taxon>
        <taxon>Pseudomonadota</taxon>
        <taxon>Betaproteobacteria</taxon>
        <taxon>Burkholderiales</taxon>
        <taxon>Alcaligenaceae</taxon>
        <taxon>Achromobacter</taxon>
    </lineage>
</organism>
<dbReference type="Gene3D" id="3.40.630.30">
    <property type="match status" value="1"/>
</dbReference>
<dbReference type="EMBL" id="JAPZVI010000012">
    <property type="protein sequence ID" value="MCZ8403082.1"/>
    <property type="molecule type" value="Genomic_DNA"/>
</dbReference>
<dbReference type="Pfam" id="PF00583">
    <property type="entry name" value="Acetyltransf_1"/>
    <property type="match status" value="1"/>
</dbReference>
<dbReference type="GeneID" id="75276066"/>
<protein>
    <submittedName>
        <fullName evidence="3">GNAT family acetyltransferase</fullName>
        <ecNumber evidence="3">2.3.1.-</ecNumber>
    </submittedName>
</protein>
<keyword evidence="1 3" id="KW-0808">Transferase</keyword>
<evidence type="ECO:0000313" key="3">
    <source>
        <dbReference type="EMBL" id="MCZ8403082.1"/>
    </source>
</evidence>
<dbReference type="eggNOG" id="COG0456">
    <property type="taxonomic scope" value="Bacteria"/>
</dbReference>
<gene>
    <name evidence="3" type="ORF">O9570_16635</name>
</gene>
<dbReference type="EC" id="2.3.1.-" evidence="3"/>
<dbReference type="GO" id="GO:0016747">
    <property type="term" value="F:acyltransferase activity, transferring groups other than amino-acyl groups"/>
    <property type="evidence" value="ECO:0007669"/>
    <property type="project" value="InterPro"/>
</dbReference>
<dbReference type="SUPFAM" id="SSF55729">
    <property type="entry name" value="Acyl-CoA N-acyltransferases (Nat)"/>
    <property type="match status" value="1"/>
</dbReference>